<protein>
    <submittedName>
        <fullName evidence="4">Uncharacterized protein</fullName>
    </submittedName>
</protein>
<keyword evidence="2" id="KW-0472">Membrane</keyword>
<proteinExistence type="predicted"/>
<evidence type="ECO:0000256" key="2">
    <source>
        <dbReference type="SAM" id="Phobius"/>
    </source>
</evidence>
<reference evidence="4 5" key="1">
    <citation type="submission" date="2018-09" db="EMBL/GenBank/DDBJ databases">
        <title>YIM 75507 draft genome.</title>
        <authorList>
            <person name="Tang S."/>
            <person name="Feng Y."/>
        </authorList>
    </citation>
    <scope>NUCLEOTIDE SEQUENCE [LARGE SCALE GENOMIC DNA]</scope>
    <source>
        <strain evidence="4 5">YIM 75507</strain>
    </source>
</reference>
<keyword evidence="2" id="KW-0812">Transmembrane</keyword>
<feature type="signal peptide" evidence="3">
    <location>
        <begin position="1"/>
        <end position="22"/>
    </location>
</feature>
<evidence type="ECO:0000256" key="3">
    <source>
        <dbReference type="SAM" id="SignalP"/>
    </source>
</evidence>
<dbReference type="AlphaFoldDB" id="A0A3A4AX26"/>
<evidence type="ECO:0000256" key="1">
    <source>
        <dbReference type="SAM" id="MobiDB-lite"/>
    </source>
</evidence>
<accession>A0A3A4AX26</accession>
<dbReference type="EMBL" id="QZEY01000017">
    <property type="protein sequence ID" value="RJL23982.1"/>
    <property type="molecule type" value="Genomic_DNA"/>
</dbReference>
<feature type="region of interest" description="Disordered" evidence="1">
    <location>
        <begin position="91"/>
        <end position="114"/>
    </location>
</feature>
<evidence type="ECO:0000313" key="5">
    <source>
        <dbReference type="Proteomes" id="UP000265768"/>
    </source>
</evidence>
<organism evidence="4 5">
    <name type="scientific">Bailinhaonella thermotolerans</name>
    <dbReference type="NCBI Taxonomy" id="1070861"/>
    <lineage>
        <taxon>Bacteria</taxon>
        <taxon>Bacillati</taxon>
        <taxon>Actinomycetota</taxon>
        <taxon>Actinomycetes</taxon>
        <taxon>Streptosporangiales</taxon>
        <taxon>Streptosporangiaceae</taxon>
        <taxon>Bailinhaonella</taxon>
    </lineage>
</organism>
<keyword evidence="5" id="KW-1185">Reference proteome</keyword>
<evidence type="ECO:0000313" key="4">
    <source>
        <dbReference type="EMBL" id="RJL23982.1"/>
    </source>
</evidence>
<sequence length="156" mass="15423">MTFTPALAHAAAAALTVAGLLAQPAPPRPGPVTAGTTAASSFAAFPALSPATAAPAAAPGTHRRAVCPARAAGAGPAALCGGGAAVTRLRPAAAARPPRPSLPGRGVHETRGRRIGPTDPLRFVLAGLAGLGVVVVAMAGVELLGFAKRRKKRKRR</sequence>
<comment type="caution">
    <text evidence="4">The sequence shown here is derived from an EMBL/GenBank/DDBJ whole genome shotgun (WGS) entry which is preliminary data.</text>
</comment>
<keyword evidence="3" id="KW-0732">Signal</keyword>
<name>A0A3A4AX26_9ACTN</name>
<feature type="transmembrane region" description="Helical" evidence="2">
    <location>
        <begin position="123"/>
        <end position="147"/>
    </location>
</feature>
<dbReference type="Proteomes" id="UP000265768">
    <property type="component" value="Unassembled WGS sequence"/>
</dbReference>
<feature type="chain" id="PRO_5038750011" evidence="3">
    <location>
        <begin position="23"/>
        <end position="156"/>
    </location>
</feature>
<dbReference type="RefSeq" id="WP_119930237.1">
    <property type="nucleotide sequence ID" value="NZ_QZEY01000017.1"/>
</dbReference>
<gene>
    <name evidence="4" type="ORF">D5H75_31610</name>
</gene>
<keyword evidence="2" id="KW-1133">Transmembrane helix</keyword>